<dbReference type="SMART" id="SM00320">
    <property type="entry name" value="WD40"/>
    <property type="match status" value="7"/>
</dbReference>
<evidence type="ECO:0000256" key="2">
    <source>
        <dbReference type="ARBA" id="ARBA00022737"/>
    </source>
</evidence>
<proteinExistence type="predicted"/>
<dbReference type="PROSITE" id="PS50294">
    <property type="entry name" value="WD_REPEATS_REGION"/>
    <property type="match status" value="3"/>
</dbReference>
<feature type="repeat" description="WD" evidence="3">
    <location>
        <begin position="509"/>
        <end position="530"/>
    </location>
</feature>
<gene>
    <name evidence="5" type="ORF">AAHA92_07710</name>
</gene>
<comment type="caution">
    <text evidence="5">The sequence shown here is derived from an EMBL/GenBank/DDBJ whole genome shotgun (WGS) entry which is preliminary data.</text>
</comment>
<evidence type="ECO:0000256" key="4">
    <source>
        <dbReference type="SAM" id="MobiDB-lite"/>
    </source>
</evidence>
<evidence type="ECO:0000256" key="3">
    <source>
        <dbReference type="PROSITE-ProRule" id="PRU00221"/>
    </source>
</evidence>
<feature type="region of interest" description="Disordered" evidence="4">
    <location>
        <begin position="90"/>
        <end position="138"/>
    </location>
</feature>
<keyword evidence="2" id="KW-0677">Repeat</keyword>
<keyword evidence="6" id="KW-1185">Reference proteome</keyword>
<dbReference type="Proteomes" id="UP001567538">
    <property type="component" value="Unassembled WGS sequence"/>
</dbReference>
<dbReference type="PANTHER" id="PTHR14221">
    <property type="entry name" value="WD REPEAT DOMAIN 44"/>
    <property type="match status" value="1"/>
</dbReference>
<dbReference type="PROSITE" id="PS50082">
    <property type="entry name" value="WD_REPEATS_2"/>
    <property type="match status" value="4"/>
</dbReference>
<dbReference type="InterPro" id="IPR036322">
    <property type="entry name" value="WD40_repeat_dom_sf"/>
</dbReference>
<feature type="repeat" description="WD" evidence="3">
    <location>
        <begin position="225"/>
        <end position="266"/>
    </location>
</feature>
<dbReference type="InterPro" id="IPR040324">
    <property type="entry name" value="WDR44/Dgr2"/>
</dbReference>
<dbReference type="Gene3D" id="2.130.10.10">
    <property type="entry name" value="YVTN repeat-like/Quinoprotein amine dehydrogenase"/>
    <property type="match status" value="1"/>
</dbReference>
<protein>
    <submittedName>
        <fullName evidence="5">WD repeat-containing protein 44-like</fullName>
    </submittedName>
</protein>
<dbReference type="InterPro" id="IPR001680">
    <property type="entry name" value="WD40_rpt"/>
</dbReference>
<reference evidence="5 6" key="1">
    <citation type="submission" date="2024-06" db="EMBL/GenBank/DDBJ databases">
        <title>A chromosome level genome sequence of Diviner's sage (Salvia divinorum).</title>
        <authorList>
            <person name="Ford S.A."/>
            <person name="Ro D.-K."/>
            <person name="Ness R.W."/>
            <person name="Phillips M.A."/>
        </authorList>
    </citation>
    <scope>NUCLEOTIDE SEQUENCE [LARGE SCALE GENOMIC DNA]</scope>
    <source>
        <strain evidence="5">SAF-2024a</strain>
        <tissue evidence="5">Leaf</tissue>
    </source>
</reference>
<evidence type="ECO:0000256" key="1">
    <source>
        <dbReference type="ARBA" id="ARBA00022574"/>
    </source>
</evidence>
<accession>A0ABD1ICH0</accession>
<keyword evidence="1 3" id="KW-0853">WD repeat</keyword>
<dbReference type="InterPro" id="IPR015943">
    <property type="entry name" value="WD40/YVTN_repeat-like_dom_sf"/>
</dbReference>
<evidence type="ECO:0000313" key="6">
    <source>
        <dbReference type="Proteomes" id="UP001567538"/>
    </source>
</evidence>
<dbReference type="PRINTS" id="PR00320">
    <property type="entry name" value="GPROTEINBRPT"/>
</dbReference>
<organism evidence="5 6">
    <name type="scientific">Salvia divinorum</name>
    <name type="common">Maria pastora</name>
    <name type="synonym">Diviner's sage</name>
    <dbReference type="NCBI Taxonomy" id="28513"/>
    <lineage>
        <taxon>Eukaryota</taxon>
        <taxon>Viridiplantae</taxon>
        <taxon>Streptophyta</taxon>
        <taxon>Embryophyta</taxon>
        <taxon>Tracheophyta</taxon>
        <taxon>Spermatophyta</taxon>
        <taxon>Magnoliopsida</taxon>
        <taxon>eudicotyledons</taxon>
        <taxon>Gunneridae</taxon>
        <taxon>Pentapetalae</taxon>
        <taxon>asterids</taxon>
        <taxon>lamiids</taxon>
        <taxon>Lamiales</taxon>
        <taxon>Lamiaceae</taxon>
        <taxon>Nepetoideae</taxon>
        <taxon>Mentheae</taxon>
        <taxon>Salviinae</taxon>
        <taxon>Salvia</taxon>
        <taxon>Salvia subgen. Calosphace</taxon>
    </lineage>
</organism>
<dbReference type="PANTHER" id="PTHR14221:SF57">
    <property type="entry name" value="TRANSDUCIN_WD40 REPEAT-LIKE SUPERFAMILY PROTEIN"/>
    <property type="match status" value="1"/>
</dbReference>
<dbReference type="Pfam" id="PF00400">
    <property type="entry name" value="WD40"/>
    <property type="match status" value="4"/>
</dbReference>
<feature type="repeat" description="WD" evidence="3">
    <location>
        <begin position="323"/>
        <end position="353"/>
    </location>
</feature>
<evidence type="ECO:0000313" key="5">
    <source>
        <dbReference type="EMBL" id="KAL1565503.1"/>
    </source>
</evidence>
<dbReference type="SUPFAM" id="SSF50978">
    <property type="entry name" value="WD40 repeat-like"/>
    <property type="match status" value="1"/>
</dbReference>
<dbReference type="AlphaFoldDB" id="A0ABD1ICH0"/>
<dbReference type="EMBL" id="JBEAFC010000003">
    <property type="protein sequence ID" value="KAL1565503.1"/>
    <property type="molecule type" value="Genomic_DNA"/>
</dbReference>
<feature type="repeat" description="WD" evidence="3">
    <location>
        <begin position="363"/>
        <end position="397"/>
    </location>
</feature>
<sequence length="665" mass="73485">MDSFTSHEESRFQDCEYAVWIRAPQSVGERRRDFFRQIGISLGEVEREAVDGCDGFGGVCMMRDIERVMEDSGDELSSRLSSVSSWETDDLGLRRDGDGNEESGAVLRAYGSGDELSSRRSSVSSWGTDDPGLCRDGDGNVSGGCELGMGLDRENEGGVNTRKPRTTLKRRWLGRLRSIACMTSGGMTKKEDSVGSCGSRMLRVRVRHCQRRSKELSALFSGQEIQAHEGAIRAMRFSLDGHYLASAGEDTIIRIWRVVEDERFDIPDADPTCAYFSVNHQSELGPLMVEKDKVSRRRTHDESACAVFPSKVFRILEKPVHVFQGHSGEILDLSWSKDNRLLSSSVDKTVRLWLVGVDHCLNVFQHSDYVTCIQFNPVNDDYFVTGSIDGKVRIWSIGGCKVVDWIETRDIISAVSYRPDGQAGIIGSTTGTCHLFHVSDNQFQLGARMCLTSKKKSACNRITGFQFLQQDPTKILVTTADSKVRIIDGANVIRKYKGPRNAGNPSAASFTSDGNHILSASDDSNVYMWNYSGRGESFSQSKPVRSFERFSSDASVAITWPGFNARERDGLKSDTNPLPFSSSSSLPLGEGCFLDSASKGSAATWPEDKLPVSNPTSLTSKSQYKLLKTCCQNALNSHAWGLVIVTSGWDGRIRSFHNYGLPVSL</sequence>
<name>A0ABD1ICH0_SALDI</name>
<dbReference type="InterPro" id="IPR020472">
    <property type="entry name" value="WD40_PAC1"/>
</dbReference>